<evidence type="ECO:0000313" key="3">
    <source>
        <dbReference type="EMBL" id="QCO16817.1"/>
    </source>
</evidence>
<evidence type="ECO:0000256" key="1">
    <source>
        <dbReference type="PROSITE-ProRule" id="PRU00169"/>
    </source>
</evidence>
<gene>
    <name evidence="3" type="ORF">D3869_16055</name>
</gene>
<geneLocation type="plasmid" evidence="3">
    <name>p1</name>
</geneLocation>
<dbReference type="InterPro" id="IPR001789">
    <property type="entry name" value="Sig_transdc_resp-reg_receiver"/>
</dbReference>
<dbReference type="EMBL" id="CP032346">
    <property type="protein sequence ID" value="QCO16817.1"/>
    <property type="molecule type" value="Genomic_DNA"/>
</dbReference>
<dbReference type="GO" id="GO:0000160">
    <property type="term" value="P:phosphorelay signal transduction system"/>
    <property type="evidence" value="ECO:0007669"/>
    <property type="project" value="InterPro"/>
</dbReference>
<dbReference type="SMART" id="SM00448">
    <property type="entry name" value="REC"/>
    <property type="match status" value="1"/>
</dbReference>
<dbReference type="InterPro" id="IPR011006">
    <property type="entry name" value="CheY-like_superfamily"/>
</dbReference>
<sequence>MTDNWRAQGGIDMTIVLLEDDSLVRVAMSAFFRTEGIVVVAGATGAAMADLITLERLRPTLIVADFRLGSRTAMDEVPDILAVLPAAVPVIVTTGDTSAETRKLVEARGWSLLIKPYKPQHLLSVIKESRLSADRTC</sequence>
<keyword evidence="1" id="KW-0597">Phosphoprotein</keyword>
<accession>A0A4D8R2F4</accession>
<dbReference type="SUPFAM" id="SSF52172">
    <property type="entry name" value="CheY-like"/>
    <property type="match status" value="1"/>
</dbReference>
<dbReference type="AlphaFoldDB" id="A0A4D8R2F4"/>
<keyword evidence="3" id="KW-0614">Plasmid</keyword>
<reference evidence="3 4" key="1">
    <citation type="submission" date="2018-09" db="EMBL/GenBank/DDBJ databases">
        <title>Whole genome based analysis of evolution and adaptive divergence in Indian and Brazilian strains of Azospirillum brasilense.</title>
        <authorList>
            <person name="Singh C."/>
            <person name="Tripathi A.K."/>
        </authorList>
    </citation>
    <scope>NUCLEOTIDE SEQUENCE [LARGE SCALE GENOMIC DNA]</scope>
    <source>
        <strain evidence="3 4">MTCC4039</strain>
        <plasmid evidence="3 4">p1</plasmid>
    </source>
</reference>
<feature type="modified residue" description="4-aspartylphosphate" evidence="1">
    <location>
        <position position="65"/>
    </location>
</feature>
<evidence type="ECO:0000313" key="4">
    <source>
        <dbReference type="Proteomes" id="UP000298693"/>
    </source>
</evidence>
<protein>
    <submittedName>
        <fullName evidence="3">Response regulator</fullName>
    </submittedName>
</protein>
<dbReference type="Proteomes" id="UP000298693">
    <property type="component" value="Plasmid p1"/>
</dbReference>
<evidence type="ECO:0000259" key="2">
    <source>
        <dbReference type="PROSITE" id="PS50110"/>
    </source>
</evidence>
<name>A0A4D8R2F4_AZOBR</name>
<dbReference type="PROSITE" id="PS50110">
    <property type="entry name" value="RESPONSE_REGULATORY"/>
    <property type="match status" value="1"/>
</dbReference>
<proteinExistence type="predicted"/>
<dbReference type="Pfam" id="PF00072">
    <property type="entry name" value="Response_reg"/>
    <property type="match status" value="1"/>
</dbReference>
<feature type="domain" description="Response regulatory" evidence="2">
    <location>
        <begin position="14"/>
        <end position="130"/>
    </location>
</feature>
<dbReference type="Gene3D" id="3.40.50.2300">
    <property type="match status" value="1"/>
</dbReference>
<organism evidence="3 4">
    <name type="scientific">Azospirillum brasilense</name>
    <dbReference type="NCBI Taxonomy" id="192"/>
    <lineage>
        <taxon>Bacteria</taxon>
        <taxon>Pseudomonadati</taxon>
        <taxon>Pseudomonadota</taxon>
        <taxon>Alphaproteobacteria</taxon>
        <taxon>Rhodospirillales</taxon>
        <taxon>Azospirillaceae</taxon>
        <taxon>Azospirillum</taxon>
    </lineage>
</organism>